<feature type="non-terminal residue" evidence="2">
    <location>
        <position position="1"/>
    </location>
</feature>
<evidence type="ECO:0000313" key="3">
    <source>
        <dbReference type="EMBL" id="CAL1133144.1"/>
    </source>
</evidence>
<comment type="caution">
    <text evidence="2">The sequence shown here is derived from an EMBL/GenBank/DDBJ whole genome shotgun (WGS) entry which is preliminary data.</text>
</comment>
<evidence type="ECO:0000256" key="1">
    <source>
        <dbReference type="SAM" id="MobiDB-lite"/>
    </source>
</evidence>
<gene>
    <name evidence="2" type="ORF">C1SCF055_LOCUS7703</name>
</gene>
<feature type="non-terminal residue" evidence="2">
    <location>
        <position position="413"/>
    </location>
</feature>
<evidence type="ECO:0000313" key="4">
    <source>
        <dbReference type="Proteomes" id="UP001152797"/>
    </source>
</evidence>
<keyword evidence="4" id="KW-1185">Reference proteome</keyword>
<feature type="region of interest" description="Disordered" evidence="1">
    <location>
        <begin position="278"/>
        <end position="315"/>
    </location>
</feature>
<protein>
    <submittedName>
        <fullName evidence="2">Uncharacterized protein</fullName>
    </submittedName>
</protein>
<dbReference type="Proteomes" id="UP001152797">
    <property type="component" value="Unassembled WGS sequence"/>
</dbReference>
<reference evidence="2" key="1">
    <citation type="submission" date="2022-10" db="EMBL/GenBank/DDBJ databases">
        <authorList>
            <person name="Chen Y."/>
            <person name="Dougan E. K."/>
            <person name="Chan C."/>
            <person name="Rhodes N."/>
            <person name="Thang M."/>
        </authorList>
    </citation>
    <scope>NUCLEOTIDE SEQUENCE</scope>
</reference>
<sequence length="413" mass="46554">SQIVDSRFRTRFGVLSEPQEVVAGVFLQRFDTSEKVCDSVLQGATVWEIETSSSEEEVQIVERPAAKARLHLGNIIGIVIFCCATGKTKWNTSVESSCKAISEGNRENLVLDRSRTEGTWNDKFPEDSITFLNRLKGAAEETWGHRGSDIKALEDFRNKFDFIWQALEVSDRPSDSSLRMHNLQMSKLPLLKAKVQVQPCSGQDVSRTHAPHQVNQEFLLDTGAGRNLISFRTMPEEFKEHVIDAPERRETHEDEPMRRPDDLPRFRTLLQEDRMAKEASARGISVPDTPAPDTPVGAPRTPAMPSAEQGVSRTCAPHPQNSLEVEAFFASCHAAPGEQDHGSIHLLIDRKDWHKHEGYLDAIKKERDGVLENGTWNYDEVVPRDELMKRKEHINIGAGLFLEALPMQELLET</sequence>
<name>A0A9P1BUK7_9DINO</name>
<accession>A0A9P1BUK7</accession>
<evidence type="ECO:0000313" key="2">
    <source>
        <dbReference type="EMBL" id="CAI3979769.1"/>
    </source>
</evidence>
<proteinExistence type="predicted"/>
<organism evidence="2">
    <name type="scientific">Cladocopium goreaui</name>
    <dbReference type="NCBI Taxonomy" id="2562237"/>
    <lineage>
        <taxon>Eukaryota</taxon>
        <taxon>Sar</taxon>
        <taxon>Alveolata</taxon>
        <taxon>Dinophyceae</taxon>
        <taxon>Suessiales</taxon>
        <taxon>Symbiodiniaceae</taxon>
        <taxon>Cladocopium</taxon>
    </lineage>
</organism>
<dbReference type="EMBL" id="CAMXCT020000513">
    <property type="protein sequence ID" value="CAL1133144.1"/>
    <property type="molecule type" value="Genomic_DNA"/>
</dbReference>
<reference evidence="3" key="2">
    <citation type="submission" date="2024-04" db="EMBL/GenBank/DDBJ databases">
        <authorList>
            <person name="Chen Y."/>
            <person name="Shah S."/>
            <person name="Dougan E. K."/>
            <person name="Thang M."/>
            <person name="Chan C."/>
        </authorList>
    </citation>
    <scope>NUCLEOTIDE SEQUENCE [LARGE SCALE GENOMIC DNA]</scope>
</reference>
<dbReference type="AlphaFoldDB" id="A0A9P1BUK7"/>
<dbReference type="EMBL" id="CAMXCT010000513">
    <property type="protein sequence ID" value="CAI3979769.1"/>
    <property type="molecule type" value="Genomic_DNA"/>
</dbReference>
<dbReference type="EMBL" id="CAMXCT030000513">
    <property type="protein sequence ID" value="CAL4767081.1"/>
    <property type="molecule type" value="Genomic_DNA"/>
</dbReference>